<sequence length="193" mass="19146">MRISPKMILTTTAALALTACSTEAPQAAVDEGSADAMMDSAATAETGTIVDVAVGNDDFSTLVAAVTAADLGATLSGDGPFTVFAPTNDAFAKVDPDTLAALLTPEMKADLTGLLTYHVVAGKLTAADVVKAITDGGGTATLTTVQGASLKAMLDGDSVILEDAAGGKSTVIMTDVDASNGVIHAIDTVVMPG</sequence>
<dbReference type="PROSITE" id="PS51257">
    <property type="entry name" value="PROKAR_LIPOPROTEIN"/>
    <property type="match status" value="1"/>
</dbReference>
<feature type="signal peptide" evidence="1">
    <location>
        <begin position="1"/>
        <end position="24"/>
    </location>
</feature>
<dbReference type="PANTHER" id="PTHR10900:SF77">
    <property type="entry name" value="FI19380P1"/>
    <property type="match status" value="1"/>
</dbReference>
<name>A0ABX2N430_9SPHN</name>
<dbReference type="SUPFAM" id="SSF82153">
    <property type="entry name" value="FAS1 domain"/>
    <property type="match status" value="1"/>
</dbReference>
<dbReference type="RefSeq" id="WP_176279904.1">
    <property type="nucleotide sequence ID" value="NZ_JABWMH010000003.1"/>
</dbReference>
<dbReference type="PROSITE" id="PS50213">
    <property type="entry name" value="FAS1"/>
    <property type="match status" value="1"/>
</dbReference>
<organism evidence="3 4">
    <name type="scientific">Parasphingorhabdus flavimaris</name>
    <dbReference type="NCBI Taxonomy" id="266812"/>
    <lineage>
        <taxon>Bacteria</taxon>
        <taxon>Pseudomonadati</taxon>
        <taxon>Pseudomonadota</taxon>
        <taxon>Alphaproteobacteria</taxon>
        <taxon>Sphingomonadales</taxon>
        <taxon>Sphingomonadaceae</taxon>
        <taxon>Parasphingorhabdus</taxon>
    </lineage>
</organism>
<dbReference type="Proteomes" id="UP000652427">
    <property type="component" value="Unassembled WGS sequence"/>
</dbReference>
<evidence type="ECO:0000259" key="2">
    <source>
        <dbReference type="PROSITE" id="PS50213"/>
    </source>
</evidence>
<keyword evidence="4" id="KW-1185">Reference proteome</keyword>
<dbReference type="PANTHER" id="PTHR10900">
    <property type="entry name" value="PERIOSTIN-RELATED"/>
    <property type="match status" value="1"/>
</dbReference>
<dbReference type="InterPro" id="IPR000782">
    <property type="entry name" value="FAS1_domain"/>
</dbReference>
<feature type="chain" id="PRO_5046404113" evidence="1">
    <location>
        <begin position="25"/>
        <end position="193"/>
    </location>
</feature>
<dbReference type="InterPro" id="IPR050904">
    <property type="entry name" value="Adhesion/Biosynth-related"/>
</dbReference>
<evidence type="ECO:0000313" key="3">
    <source>
        <dbReference type="EMBL" id="NVD28459.1"/>
    </source>
</evidence>
<evidence type="ECO:0000256" key="1">
    <source>
        <dbReference type="SAM" id="SignalP"/>
    </source>
</evidence>
<keyword evidence="1" id="KW-0732">Signal</keyword>
<proteinExistence type="predicted"/>
<protein>
    <submittedName>
        <fullName evidence="3">Fasciclin domain-containing protein</fullName>
    </submittedName>
</protein>
<accession>A0ABX2N430</accession>
<comment type="caution">
    <text evidence="3">The sequence shown here is derived from an EMBL/GenBank/DDBJ whole genome shotgun (WGS) entry which is preliminary data.</text>
</comment>
<evidence type="ECO:0000313" key="4">
    <source>
        <dbReference type="Proteomes" id="UP000652427"/>
    </source>
</evidence>
<dbReference type="InterPro" id="IPR036378">
    <property type="entry name" value="FAS1_dom_sf"/>
</dbReference>
<dbReference type="Gene3D" id="2.30.180.10">
    <property type="entry name" value="FAS1 domain"/>
    <property type="match status" value="1"/>
</dbReference>
<reference evidence="3 4" key="1">
    <citation type="submission" date="2020-06" db="EMBL/GenBank/DDBJ databases">
        <authorList>
            <person name="Kim S.-J."/>
            <person name="Park S.-J."/>
        </authorList>
    </citation>
    <scope>NUCLEOTIDE SEQUENCE [LARGE SCALE GENOMIC DNA]</scope>
    <source>
        <strain evidence="3 4">SW-151</strain>
    </source>
</reference>
<dbReference type="SMART" id="SM00554">
    <property type="entry name" value="FAS1"/>
    <property type="match status" value="1"/>
</dbReference>
<feature type="domain" description="FAS1" evidence="2">
    <location>
        <begin position="46"/>
        <end position="190"/>
    </location>
</feature>
<dbReference type="Pfam" id="PF02469">
    <property type="entry name" value="Fasciclin"/>
    <property type="match status" value="1"/>
</dbReference>
<gene>
    <name evidence="3" type="ORF">HUO14_11150</name>
</gene>
<dbReference type="EMBL" id="JABWMH010000003">
    <property type="protein sequence ID" value="NVD28459.1"/>
    <property type="molecule type" value="Genomic_DNA"/>
</dbReference>